<proteinExistence type="predicted"/>
<keyword evidence="3" id="KW-1185">Reference proteome</keyword>
<evidence type="ECO:0000256" key="1">
    <source>
        <dbReference type="SAM" id="Coils"/>
    </source>
</evidence>
<dbReference type="Proteomes" id="UP001055453">
    <property type="component" value="Chromosome"/>
</dbReference>
<keyword evidence="1" id="KW-0175">Coiled coil</keyword>
<feature type="coiled-coil region" evidence="1">
    <location>
        <begin position="35"/>
        <end position="62"/>
    </location>
</feature>
<dbReference type="EMBL" id="AP025732">
    <property type="protein sequence ID" value="BDI14924.1"/>
    <property type="molecule type" value="Genomic_DNA"/>
</dbReference>
<sequence length="76" mass="8847">MTTFTSISRNWLTVIASLWQPKSATLLHRQPRKDIEALSDHQEELQKSLNRIEATLAEQEATLNFIAQHLINRDNY</sequence>
<evidence type="ECO:0000313" key="2">
    <source>
        <dbReference type="EMBL" id="BDI14924.1"/>
    </source>
</evidence>
<reference evidence="2" key="1">
    <citation type="submission" date="2022-04" db="EMBL/GenBank/DDBJ databases">
        <title>Complete genome sequence of a cyanobacterium, Nostoc sp. SO-36, isolated in Antarctica.</title>
        <authorList>
            <person name="Kanesaki Y."/>
            <person name="Effendi D."/>
            <person name="Sakamoto T."/>
            <person name="Ohtani S."/>
            <person name="Awai K."/>
        </authorList>
    </citation>
    <scope>NUCLEOTIDE SEQUENCE</scope>
    <source>
        <strain evidence="2">SO-36</strain>
    </source>
</reference>
<dbReference type="RefSeq" id="WP_251958429.1">
    <property type="nucleotide sequence ID" value="NZ_AP025732.1"/>
</dbReference>
<protein>
    <submittedName>
        <fullName evidence="2">Uncharacterized protein</fullName>
    </submittedName>
</protein>
<gene>
    <name evidence="2" type="ORF">ANSO36C_07260</name>
</gene>
<evidence type="ECO:0000313" key="3">
    <source>
        <dbReference type="Proteomes" id="UP001055453"/>
    </source>
</evidence>
<name>A0ABM7YWC6_NOSCO</name>
<organism evidence="2 3">
    <name type="scientific">Nostoc cf. commune SO-36</name>
    <dbReference type="NCBI Taxonomy" id="449208"/>
    <lineage>
        <taxon>Bacteria</taxon>
        <taxon>Bacillati</taxon>
        <taxon>Cyanobacteriota</taxon>
        <taxon>Cyanophyceae</taxon>
        <taxon>Nostocales</taxon>
        <taxon>Nostocaceae</taxon>
        <taxon>Nostoc</taxon>
    </lineage>
</organism>
<accession>A0ABM7YWC6</accession>